<feature type="compositionally biased region" description="Basic and acidic residues" evidence="2">
    <location>
        <begin position="102"/>
        <end position="118"/>
    </location>
</feature>
<keyword evidence="3" id="KW-0472">Membrane</keyword>
<dbReference type="InterPro" id="IPR025745">
    <property type="entry name" value="Mrr-like_N_dom"/>
</dbReference>
<feature type="region of interest" description="Disordered" evidence="2">
    <location>
        <begin position="239"/>
        <end position="263"/>
    </location>
</feature>
<feature type="domain" description="Restriction system protein Mrr-like N-terminal" evidence="4">
    <location>
        <begin position="19"/>
        <end position="99"/>
    </location>
</feature>
<evidence type="ECO:0000256" key="3">
    <source>
        <dbReference type="SAM" id="Phobius"/>
    </source>
</evidence>
<reference evidence="5 6" key="1">
    <citation type="submission" date="2024-04" db="EMBL/GenBank/DDBJ databases">
        <title>Human intestinal bacterial collection.</title>
        <authorList>
            <person name="Pauvert C."/>
            <person name="Hitch T.C.A."/>
            <person name="Clavel T."/>
        </authorList>
    </citation>
    <scope>NUCLEOTIDE SEQUENCE [LARGE SCALE GENOMIC DNA]</scope>
    <source>
        <strain evidence="5 6">CLA-KB-H42</strain>
    </source>
</reference>
<feature type="transmembrane region" description="Helical" evidence="3">
    <location>
        <begin position="172"/>
        <end position="205"/>
    </location>
</feature>
<feature type="region of interest" description="Disordered" evidence="2">
    <location>
        <begin position="102"/>
        <end position="154"/>
    </location>
</feature>
<dbReference type="Pfam" id="PF14338">
    <property type="entry name" value="Mrr_N"/>
    <property type="match status" value="1"/>
</dbReference>
<feature type="transmembrane region" description="Helical" evidence="3">
    <location>
        <begin position="217"/>
        <end position="237"/>
    </location>
</feature>
<proteinExistence type="predicted"/>
<feature type="coiled-coil region" evidence="1">
    <location>
        <begin position="360"/>
        <end position="405"/>
    </location>
</feature>
<dbReference type="Proteomes" id="UP001487305">
    <property type="component" value="Unassembled WGS sequence"/>
</dbReference>
<evidence type="ECO:0000259" key="4">
    <source>
        <dbReference type="Pfam" id="PF14338"/>
    </source>
</evidence>
<keyword evidence="3" id="KW-0812">Transmembrane</keyword>
<evidence type="ECO:0000313" key="5">
    <source>
        <dbReference type="EMBL" id="MEQ3363655.1"/>
    </source>
</evidence>
<organism evidence="5 6">
    <name type="scientific">Raoultibacter massiliensis</name>
    <dbReference type="NCBI Taxonomy" id="1852371"/>
    <lineage>
        <taxon>Bacteria</taxon>
        <taxon>Bacillati</taxon>
        <taxon>Actinomycetota</taxon>
        <taxon>Coriobacteriia</taxon>
        <taxon>Eggerthellales</taxon>
        <taxon>Eggerthellaceae</taxon>
        <taxon>Raoultibacter</taxon>
    </lineage>
</organism>
<evidence type="ECO:0000256" key="2">
    <source>
        <dbReference type="SAM" id="MobiDB-lite"/>
    </source>
</evidence>
<keyword evidence="3" id="KW-1133">Transmembrane helix</keyword>
<dbReference type="RefSeq" id="WP_102373860.1">
    <property type="nucleotide sequence ID" value="NZ_JBBNOP010000010.1"/>
</dbReference>
<protein>
    <submittedName>
        <fullName evidence="5">Winged helix-turn-helix domain-containing protein</fullName>
    </submittedName>
</protein>
<keyword evidence="1" id="KW-0175">Coiled coil</keyword>
<name>A0ABV1JEZ7_9ACTN</name>
<evidence type="ECO:0000256" key="1">
    <source>
        <dbReference type="SAM" id="Coils"/>
    </source>
</evidence>
<gene>
    <name evidence="5" type="ORF">AAA083_11785</name>
</gene>
<comment type="caution">
    <text evidence="5">The sequence shown here is derived from an EMBL/GenBank/DDBJ whole genome shotgun (WGS) entry which is preliminary data.</text>
</comment>
<dbReference type="EMBL" id="JBBNOP010000010">
    <property type="protein sequence ID" value="MEQ3363655.1"/>
    <property type="molecule type" value="Genomic_DNA"/>
</dbReference>
<feature type="compositionally biased region" description="Polar residues" evidence="2">
    <location>
        <begin position="250"/>
        <end position="260"/>
    </location>
</feature>
<evidence type="ECO:0000313" key="6">
    <source>
        <dbReference type="Proteomes" id="UP001487305"/>
    </source>
</evidence>
<sequence length="463" mass="48500">MDEKPITRKTIPDEEAIGKAIIEALKSGRPRSSSAVEKEVATALGLSRAEKAYKIGHSSTALFENRFKKSQSELYGRGLIDRPSLGKLKLTEAGLAYLEAAGEKERHAEEPAKKKPESASDIGPSTPYRVADREPAKGRQAAEASPGNTPFSFVELPKANRQTRKTPPMLPLVLALVAIVLCCIKPLAPLGVLCGIASIALFLLSKNTQIGIKAPKASIALSVLSLFLGVSVAFGAGSPPAAPDSSNPSTTVAESPQRAEQNGAAEKEEAAVLSFSVSASEWESGKTVPVLITCTEGASKGLSELHDAKPGKVYELDFQDGSYTFAIDAAALSDDATIYASDPVSYVFDLKKSHTVKLSLKKDTEAMARIQAEKEAAEKQAAEEAAAAEAAAEAEAKAAAEAEAAAAAAAASAPDNGGYTVYITETGEKYHADGCRYLKKSKIPISKSDAIARGYGACSKCNP</sequence>
<feature type="compositionally biased region" description="Low complexity" evidence="2">
    <location>
        <begin position="239"/>
        <end position="249"/>
    </location>
</feature>
<accession>A0ABV1JEZ7</accession>
<keyword evidence="6" id="KW-1185">Reference proteome</keyword>